<evidence type="ECO:0000256" key="1">
    <source>
        <dbReference type="ARBA" id="ARBA00022574"/>
    </source>
</evidence>
<keyword evidence="6" id="KW-1185">Reference proteome</keyword>
<organism evidence="5 6">
    <name type="scientific">Phytophthora boehmeriae</name>
    <dbReference type="NCBI Taxonomy" id="109152"/>
    <lineage>
        <taxon>Eukaryota</taxon>
        <taxon>Sar</taxon>
        <taxon>Stramenopiles</taxon>
        <taxon>Oomycota</taxon>
        <taxon>Peronosporomycetes</taxon>
        <taxon>Peronosporales</taxon>
        <taxon>Peronosporaceae</taxon>
        <taxon>Phytophthora</taxon>
    </lineage>
</organism>
<dbReference type="PROSITE" id="PS50082">
    <property type="entry name" value="WD_REPEATS_2"/>
    <property type="match status" value="2"/>
</dbReference>
<dbReference type="Pfam" id="PF23414">
    <property type="entry name" value="Beta-prop_EML_2"/>
    <property type="match status" value="1"/>
</dbReference>
<dbReference type="EMBL" id="JAGDFL010000004">
    <property type="protein sequence ID" value="KAG7402102.1"/>
    <property type="molecule type" value="Genomic_DNA"/>
</dbReference>
<feature type="domain" description="EML-like second beta-propeller" evidence="4">
    <location>
        <begin position="3"/>
        <end position="209"/>
    </location>
</feature>
<dbReference type="Pfam" id="PF00400">
    <property type="entry name" value="WD40"/>
    <property type="match status" value="1"/>
</dbReference>
<dbReference type="InterPro" id="IPR055442">
    <property type="entry name" value="Beta-prop_EML-like_2nd"/>
</dbReference>
<comment type="caution">
    <text evidence="5">The sequence shown here is derived from an EMBL/GenBank/DDBJ whole genome shotgun (WGS) entry which is preliminary data.</text>
</comment>
<keyword evidence="2" id="KW-0677">Repeat</keyword>
<feature type="repeat" description="WD" evidence="3">
    <location>
        <begin position="242"/>
        <end position="277"/>
    </location>
</feature>
<dbReference type="PANTHER" id="PTHR13720">
    <property type="entry name" value="WD-40 REPEAT PROTEIN"/>
    <property type="match status" value="1"/>
</dbReference>
<dbReference type="InterPro" id="IPR001680">
    <property type="entry name" value="WD40_rpt"/>
</dbReference>
<dbReference type="PANTHER" id="PTHR13720:SF33">
    <property type="entry name" value="HELP DOMAIN-CONTAINING PROTEIN"/>
    <property type="match status" value="1"/>
</dbReference>
<sequence length="277" mass="30771">MELWGLAVHPSQREFVTVGDDRTLRVWSMDEKRMVQLRALPARARACAYSPDAELLAIGFGGDNGLRQRKKPGSKSSQAASREGAFAVFQARDLDADKVVFEDRPGKEWISDIKFSPCGKIVALGSHDNSIYMYSVTSGTPAAADFKKRKPFSKHGSYITHFDFSDDSSYIQSNCGAYEYLFCETASSNQVGRASSLRDVRWATWTFCASSSRTVLASGDDSGNVKFFRYPCIPKGSKFIACRGHSSHVANVRFSFDDKYLISVGGNDRSIFQWKLA</sequence>
<accession>A0A8T1X7H4</accession>
<evidence type="ECO:0000259" key="4">
    <source>
        <dbReference type="Pfam" id="PF23414"/>
    </source>
</evidence>
<dbReference type="AlphaFoldDB" id="A0A8T1X7H4"/>
<feature type="repeat" description="WD" evidence="3">
    <location>
        <begin position="1"/>
        <end position="37"/>
    </location>
</feature>
<evidence type="ECO:0000313" key="6">
    <source>
        <dbReference type="Proteomes" id="UP000693981"/>
    </source>
</evidence>
<evidence type="ECO:0000313" key="5">
    <source>
        <dbReference type="EMBL" id="KAG7402102.1"/>
    </source>
</evidence>
<dbReference type="InterPro" id="IPR050630">
    <property type="entry name" value="WD_repeat_EMAP"/>
</dbReference>
<dbReference type="GO" id="GO:0008017">
    <property type="term" value="F:microtubule binding"/>
    <property type="evidence" value="ECO:0007669"/>
    <property type="project" value="TreeGrafter"/>
</dbReference>
<reference evidence="5" key="1">
    <citation type="submission" date="2021-02" db="EMBL/GenBank/DDBJ databases">
        <authorList>
            <person name="Palmer J.M."/>
        </authorList>
    </citation>
    <scope>NUCLEOTIDE SEQUENCE</scope>
    <source>
        <strain evidence="5">SCRP23</strain>
    </source>
</reference>
<name>A0A8T1X7H4_9STRA</name>
<evidence type="ECO:0000256" key="2">
    <source>
        <dbReference type="ARBA" id="ARBA00022737"/>
    </source>
</evidence>
<dbReference type="OrthoDB" id="47802at2759"/>
<keyword evidence="1 3" id="KW-0853">WD repeat</keyword>
<dbReference type="PROSITE" id="PS50294">
    <property type="entry name" value="WD_REPEATS_REGION"/>
    <property type="match status" value="1"/>
</dbReference>
<dbReference type="Proteomes" id="UP000693981">
    <property type="component" value="Unassembled WGS sequence"/>
</dbReference>
<protein>
    <recommendedName>
        <fullName evidence="4">EML-like second beta-propeller domain-containing protein</fullName>
    </recommendedName>
</protein>
<dbReference type="SMART" id="SM00320">
    <property type="entry name" value="WD40"/>
    <property type="match status" value="4"/>
</dbReference>
<proteinExistence type="predicted"/>
<gene>
    <name evidence="5" type="ORF">PHYBOEH_007316</name>
</gene>
<evidence type="ECO:0000256" key="3">
    <source>
        <dbReference type="PROSITE-ProRule" id="PRU00221"/>
    </source>
</evidence>